<dbReference type="Proteomes" id="UP000431533">
    <property type="component" value="Unassembled WGS sequence"/>
</dbReference>
<dbReference type="PANTHER" id="PTHR33112:SF16">
    <property type="entry name" value="HETEROKARYON INCOMPATIBILITY DOMAIN-CONTAINING PROTEIN"/>
    <property type="match status" value="1"/>
</dbReference>
<name>A0A8H8R0Y3_9HELO</name>
<organism evidence="1 2">
    <name type="scientific">Lachnellula hyalina</name>
    <dbReference type="NCBI Taxonomy" id="1316788"/>
    <lineage>
        <taxon>Eukaryota</taxon>
        <taxon>Fungi</taxon>
        <taxon>Dikarya</taxon>
        <taxon>Ascomycota</taxon>
        <taxon>Pezizomycotina</taxon>
        <taxon>Leotiomycetes</taxon>
        <taxon>Helotiales</taxon>
        <taxon>Lachnaceae</taxon>
        <taxon>Lachnellula</taxon>
    </lineage>
</organism>
<dbReference type="RefSeq" id="XP_031003677.1">
    <property type="nucleotide sequence ID" value="XM_031150789.1"/>
</dbReference>
<accession>A0A8H8R0Y3</accession>
<dbReference type="EMBL" id="QGMH01000113">
    <property type="protein sequence ID" value="TVY24889.1"/>
    <property type="molecule type" value="Genomic_DNA"/>
</dbReference>
<protein>
    <recommendedName>
        <fullName evidence="3">Heterokaryon incompatibility domain-containing protein</fullName>
    </recommendedName>
</protein>
<evidence type="ECO:0000313" key="1">
    <source>
        <dbReference type="EMBL" id="TVY24889.1"/>
    </source>
</evidence>
<dbReference type="PANTHER" id="PTHR33112">
    <property type="entry name" value="DOMAIN PROTEIN, PUTATIVE-RELATED"/>
    <property type="match status" value="1"/>
</dbReference>
<keyword evidence="2" id="KW-1185">Reference proteome</keyword>
<gene>
    <name evidence="1" type="ORF">LHYA1_G005845</name>
</gene>
<comment type="caution">
    <text evidence="1">The sequence shown here is derived from an EMBL/GenBank/DDBJ whole genome shotgun (WGS) entry which is preliminary data.</text>
</comment>
<dbReference type="AlphaFoldDB" id="A0A8H8R0Y3"/>
<evidence type="ECO:0000313" key="2">
    <source>
        <dbReference type="Proteomes" id="UP000431533"/>
    </source>
</evidence>
<reference evidence="1 2" key="1">
    <citation type="submission" date="2018-05" db="EMBL/GenBank/DDBJ databases">
        <title>Genome sequencing and assembly of the regulated plant pathogen Lachnellula willkommii and related sister species for the development of diagnostic species identification markers.</title>
        <authorList>
            <person name="Giroux E."/>
            <person name="Bilodeau G."/>
        </authorList>
    </citation>
    <scope>NUCLEOTIDE SEQUENCE [LARGE SCALE GENOMIC DNA]</scope>
    <source>
        <strain evidence="1 2">CBS 185.66</strain>
    </source>
</reference>
<sequence>MRDFYSGSSLTIAASDAVDGYTGCFPASFDDNGGLDPPGIFFTTSNIRDGGGSIVRFQSADIRRLTEDVVLNTRGWVLQEMVLSNRIVHCMKSGLYWQCRCAFQTETGLKLDRSAVNENSLAILPHDAQIRTETSKIWWNWMENYTRRHFTYPIDRLPALTGITRHYQVATKDVPILGLWESTFSQDLLWRRDTMIPPDEFEPIPNPIRNAPSWTWLSFPHQISFKYLDRDSDGEIQHHIELLDWAVNWDSEPLTSGINSTRLILNGPVRQCVLSDIRKRTVFDTPFFDLGGEEDQAPKSAGDFDGEVRSIPTKYLYQTS</sequence>
<evidence type="ECO:0008006" key="3">
    <source>
        <dbReference type="Google" id="ProtNLM"/>
    </source>
</evidence>
<proteinExistence type="predicted"/>
<dbReference type="OrthoDB" id="5347061at2759"/>
<dbReference type="GeneID" id="41986043"/>